<evidence type="ECO:0000256" key="4">
    <source>
        <dbReference type="ARBA" id="ARBA00022741"/>
    </source>
</evidence>
<comment type="similarity">
    <text evidence="2">Belongs to the ABC transporter superfamily.</text>
</comment>
<gene>
    <name evidence="9" type="ORF">F6I03_07460</name>
</gene>
<keyword evidence="6" id="KW-0571">Peptide transport</keyword>
<evidence type="ECO:0000256" key="2">
    <source>
        <dbReference type="ARBA" id="ARBA00005417"/>
    </source>
</evidence>
<dbReference type="RefSeq" id="WP_070431573.1">
    <property type="nucleotide sequence ID" value="NZ_VYWO01000004.1"/>
</dbReference>
<comment type="caution">
    <text evidence="9">The sequence shown here is derived from an EMBL/GenBank/DDBJ whole genome shotgun (WGS) entry which is preliminary data.</text>
</comment>
<dbReference type="GO" id="GO:0016887">
    <property type="term" value="F:ATP hydrolysis activity"/>
    <property type="evidence" value="ECO:0007669"/>
    <property type="project" value="InterPro"/>
</dbReference>
<dbReference type="PANTHER" id="PTHR43776">
    <property type="entry name" value="TRANSPORT ATP-BINDING PROTEIN"/>
    <property type="match status" value="1"/>
</dbReference>
<dbReference type="Gene3D" id="3.40.50.300">
    <property type="entry name" value="P-loop containing nucleotide triphosphate hydrolases"/>
    <property type="match status" value="1"/>
</dbReference>
<evidence type="ECO:0000256" key="3">
    <source>
        <dbReference type="ARBA" id="ARBA00022448"/>
    </source>
</evidence>
<keyword evidence="3" id="KW-0813">Transport</keyword>
<dbReference type="GO" id="GO:0015031">
    <property type="term" value="P:protein transport"/>
    <property type="evidence" value="ECO:0007669"/>
    <property type="project" value="UniProtKB-KW"/>
</dbReference>
<dbReference type="InterPro" id="IPR027417">
    <property type="entry name" value="P-loop_NTPase"/>
</dbReference>
<evidence type="ECO:0000256" key="1">
    <source>
        <dbReference type="ARBA" id="ARBA00004202"/>
    </source>
</evidence>
<dbReference type="CDD" id="cd03257">
    <property type="entry name" value="ABC_NikE_OppD_transporters"/>
    <property type="match status" value="1"/>
</dbReference>
<evidence type="ECO:0000259" key="8">
    <source>
        <dbReference type="PROSITE" id="PS50893"/>
    </source>
</evidence>
<dbReference type="InterPro" id="IPR003593">
    <property type="entry name" value="AAA+_ATPase"/>
</dbReference>
<accession>A0A5N1GI80</accession>
<dbReference type="GO" id="GO:0005524">
    <property type="term" value="F:ATP binding"/>
    <property type="evidence" value="ECO:0007669"/>
    <property type="project" value="UniProtKB-KW"/>
</dbReference>
<organism evidence="9 10">
    <name type="scientific">Aerococcus sanguinicola</name>
    <dbReference type="NCBI Taxonomy" id="119206"/>
    <lineage>
        <taxon>Bacteria</taxon>
        <taxon>Bacillati</taxon>
        <taxon>Bacillota</taxon>
        <taxon>Bacilli</taxon>
        <taxon>Lactobacillales</taxon>
        <taxon>Aerococcaceae</taxon>
        <taxon>Aerococcus</taxon>
    </lineage>
</organism>
<protein>
    <submittedName>
        <fullName evidence="9">ABC transporter ATP-binding protein</fullName>
    </submittedName>
</protein>
<reference evidence="9 10" key="1">
    <citation type="submission" date="2019-09" db="EMBL/GenBank/DDBJ databases">
        <title>Draft genome sequence assemblies of isolates from the urinary tract.</title>
        <authorList>
            <person name="Mores C.R."/>
            <person name="Putonti C."/>
            <person name="Wolfe A.J."/>
        </authorList>
    </citation>
    <scope>NUCLEOTIDE SEQUENCE [LARGE SCALE GENOMIC DNA]</scope>
    <source>
        <strain evidence="9 10">UMB623</strain>
    </source>
</reference>
<proteinExistence type="inferred from homology"/>
<evidence type="ECO:0000313" key="9">
    <source>
        <dbReference type="EMBL" id="KAA9300633.1"/>
    </source>
</evidence>
<dbReference type="SMART" id="SM00382">
    <property type="entry name" value="AAA"/>
    <property type="match status" value="1"/>
</dbReference>
<dbReference type="PANTHER" id="PTHR43776:SF7">
    <property type="entry name" value="D,D-DIPEPTIDE TRANSPORT ATP-BINDING PROTEIN DDPF-RELATED"/>
    <property type="match status" value="1"/>
</dbReference>
<dbReference type="Pfam" id="PF00005">
    <property type="entry name" value="ABC_tran"/>
    <property type="match status" value="1"/>
</dbReference>
<dbReference type="GO" id="GO:0005886">
    <property type="term" value="C:plasma membrane"/>
    <property type="evidence" value="ECO:0007669"/>
    <property type="project" value="UniProtKB-SubCell"/>
</dbReference>
<evidence type="ECO:0000313" key="10">
    <source>
        <dbReference type="Proteomes" id="UP000327148"/>
    </source>
</evidence>
<dbReference type="GO" id="GO:0015833">
    <property type="term" value="P:peptide transport"/>
    <property type="evidence" value="ECO:0007669"/>
    <property type="project" value="UniProtKB-KW"/>
</dbReference>
<comment type="subcellular location">
    <subcellularLocation>
        <location evidence="1">Cell membrane</location>
        <topology evidence="1">Peripheral membrane protein</topology>
    </subcellularLocation>
</comment>
<dbReference type="InterPro" id="IPR003439">
    <property type="entry name" value="ABC_transporter-like_ATP-bd"/>
</dbReference>
<evidence type="ECO:0000256" key="7">
    <source>
        <dbReference type="ARBA" id="ARBA00022927"/>
    </source>
</evidence>
<dbReference type="PROSITE" id="PS00211">
    <property type="entry name" value="ABC_TRANSPORTER_1"/>
    <property type="match status" value="1"/>
</dbReference>
<dbReference type="OrthoDB" id="9802264at2"/>
<dbReference type="InterPro" id="IPR050319">
    <property type="entry name" value="ABC_transp_ATP-bind"/>
</dbReference>
<dbReference type="SUPFAM" id="SSF52540">
    <property type="entry name" value="P-loop containing nucleoside triphosphate hydrolases"/>
    <property type="match status" value="1"/>
</dbReference>
<dbReference type="GO" id="GO:0055085">
    <property type="term" value="P:transmembrane transport"/>
    <property type="evidence" value="ECO:0007669"/>
    <property type="project" value="UniProtKB-ARBA"/>
</dbReference>
<dbReference type="PROSITE" id="PS50893">
    <property type="entry name" value="ABC_TRANSPORTER_2"/>
    <property type="match status" value="1"/>
</dbReference>
<evidence type="ECO:0000256" key="5">
    <source>
        <dbReference type="ARBA" id="ARBA00022840"/>
    </source>
</evidence>
<evidence type="ECO:0000256" key="6">
    <source>
        <dbReference type="ARBA" id="ARBA00022856"/>
    </source>
</evidence>
<dbReference type="EMBL" id="VYWO01000004">
    <property type="protein sequence ID" value="KAA9300633.1"/>
    <property type="molecule type" value="Genomic_DNA"/>
</dbReference>
<keyword evidence="7" id="KW-0653">Protein transport</keyword>
<keyword evidence="4" id="KW-0547">Nucleotide-binding</keyword>
<feature type="domain" description="ABC transporter" evidence="8">
    <location>
        <begin position="6"/>
        <end position="246"/>
    </location>
</feature>
<dbReference type="AlphaFoldDB" id="A0A5N1GI80"/>
<dbReference type="STRING" id="119206.AWM72_05120"/>
<sequence>MVERLITVRDLDKAYAPKSFFQSKGEAKYANRGIDLEIYQGEVLGLVGESGSGKSTLGRLLLGFERPSSGQITYFPDQEGRQADFRPQIVFQNNYAALNPQLSVLDIVAEPLLRKQSKAAAREQAADYLDQVGIPSDKWTHRPRSFSGGQLQRINIARALADQPNFMVLDEPVSALDVSVQASIINLLMDLQEAKQLTYLFITHDLSIARVISDRIAVMKEGQLVEIQETEALFAHPQADYTRDLLAAIPSLKL</sequence>
<keyword evidence="5 9" id="KW-0067">ATP-binding</keyword>
<name>A0A5N1GI80_9LACT</name>
<dbReference type="Proteomes" id="UP000327148">
    <property type="component" value="Unassembled WGS sequence"/>
</dbReference>
<dbReference type="InterPro" id="IPR017871">
    <property type="entry name" value="ABC_transporter-like_CS"/>
</dbReference>